<dbReference type="Proteomes" id="UP000782554">
    <property type="component" value="Unassembled WGS sequence"/>
</dbReference>
<evidence type="ECO:0000256" key="1">
    <source>
        <dbReference type="SAM" id="Phobius"/>
    </source>
</evidence>
<keyword evidence="1" id="KW-0472">Membrane</keyword>
<keyword evidence="1" id="KW-1133">Transmembrane helix</keyword>
<comment type="caution">
    <text evidence="2">The sequence shown here is derived from an EMBL/GenBank/DDBJ whole genome shotgun (WGS) entry which is preliminary data.</text>
</comment>
<organism evidence="2 3">
    <name type="scientific">Qipengyuania mesophila</name>
    <dbReference type="NCBI Taxonomy" id="2867246"/>
    <lineage>
        <taxon>Bacteria</taxon>
        <taxon>Pseudomonadati</taxon>
        <taxon>Pseudomonadota</taxon>
        <taxon>Alphaproteobacteria</taxon>
        <taxon>Sphingomonadales</taxon>
        <taxon>Erythrobacteraceae</taxon>
        <taxon>Qipengyuania</taxon>
    </lineage>
</organism>
<dbReference type="EMBL" id="JAIGNU010000001">
    <property type="protein sequence ID" value="MBX7499879.1"/>
    <property type="molecule type" value="Genomic_DNA"/>
</dbReference>
<reference evidence="2 3" key="1">
    <citation type="submission" date="2021-08" db="EMBL/GenBank/DDBJ databases">
        <title>Comparative Genomics Analysis of the Genus Qipengyuania Reveals Extensive Genetic Diversity and Metabolic Versatility, Including the Description of Fifteen Novel Species.</title>
        <authorList>
            <person name="Liu Y."/>
        </authorList>
    </citation>
    <scope>NUCLEOTIDE SEQUENCE [LARGE SCALE GENOMIC DNA]</scope>
    <source>
        <strain evidence="2 3">YG27</strain>
    </source>
</reference>
<feature type="transmembrane region" description="Helical" evidence="1">
    <location>
        <begin position="83"/>
        <end position="100"/>
    </location>
</feature>
<dbReference type="RefSeq" id="WP_221599733.1">
    <property type="nucleotide sequence ID" value="NZ_JAIGNU010000001.1"/>
</dbReference>
<protein>
    <recommendedName>
        <fullName evidence="4">Lycopene cyclase domain-containing protein</fullName>
    </recommendedName>
</protein>
<feature type="transmembrane region" description="Helical" evidence="1">
    <location>
        <begin position="36"/>
        <end position="54"/>
    </location>
</feature>
<keyword evidence="1" id="KW-0812">Transmembrane</keyword>
<feature type="transmembrane region" description="Helical" evidence="1">
    <location>
        <begin position="59"/>
        <end position="77"/>
    </location>
</feature>
<name>A0ABS7JQH3_9SPHN</name>
<evidence type="ECO:0000313" key="3">
    <source>
        <dbReference type="Proteomes" id="UP000782554"/>
    </source>
</evidence>
<evidence type="ECO:0000313" key="2">
    <source>
        <dbReference type="EMBL" id="MBX7499879.1"/>
    </source>
</evidence>
<keyword evidence="3" id="KW-1185">Reference proteome</keyword>
<sequence>MTTVEIAFLAAMAGSLLASLAAMVLALREPGLPRKPLWSILALFGVGGGALVLARPDRVYWLFGIALPTASFTGLDARWQPQVLQFLFPVGALLVFLRLYRHRASGKEVGRGTS</sequence>
<gene>
    <name evidence="2" type="ORF">K3181_00305</name>
</gene>
<proteinExistence type="predicted"/>
<evidence type="ECO:0008006" key="4">
    <source>
        <dbReference type="Google" id="ProtNLM"/>
    </source>
</evidence>
<accession>A0ABS7JQH3</accession>